<dbReference type="RefSeq" id="WP_158502246.1">
    <property type="nucleotide sequence ID" value="NZ_BJOA01000092.1"/>
</dbReference>
<dbReference type="GeneID" id="43759410"/>
<dbReference type="Gene3D" id="6.20.20.10">
    <property type="match status" value="1"/>
</dbReference>
<name>A0A1G8WHL9_ANEMI</name>
<dbReference type="AlphaFoldDB" id="A0A1G8WHL9"/>
<proteinExistence type="predicted"/>
<dbReference type="EMBL" id="FNED01000028">
    <property type="protein sequence ID" value="SDJ77844.1"/>
    <property type="molecule type" value="Genomic_DNA"/>
</dbReference>
<organism evidence="1 2">
    <name type="scientific">Aneurinibacillus migulanus</name>
    <name type="common">Bacillus migulanus</name>
    <dbReference type="NCBI Taxonomy" id="47500"/>
    <lineage>
        <taxon>Bacteria</taxon>
        <taxon>Bacillati</taxon>
        <taxon>Bacillota</taxon>
        <taxon>Bacilli</taxon>
        <taxon>Bacillales</taxon>
        <taxon>Paenibacillaceae</taxon>
        <taxon>Aneurinibacillus group</taxon>
        <taxon>Aneurinibacillus</taxon>
    </lineage>
</organism>
<gene>
    <name evidence="1" type="ORF">SAMN04487909_12855</name>
</gene>
<protein>
    <recommendedName>
        <fullName evidence="3">Tryptophan RNA-binding attenuator protein inhibitory protein</fullName>
    </recommendedName>
</protein>
<dbReference type="InterPro" id="IPR036410">
    <property type="entry name" value="HSP_DnaJ_Cys-rich_dom_sf"/>
</dbReference>
<evidence type="ECO:0000313" key="2">
    <source>
        <dbReference type="Proteomes" id="UP000182836"/>
    </source>
</evidence>
<evidence type="ECO:0008006" key="3">
    <source>
        <dbReference type="Google" id="ProtNLM"/>
    </source>
</evidence>
<reference evidence="1 2" key="1">
    <citation type="submission" date="2016-10" db="EMBL/GenBank/DDBJ databases">
        <authorList>
            <person name="de Groot N.N."/>
        </authorList>
    </citation>
    <scope>NUCLEOTIDE SEQUENCE [LARGE SCALE GENOMIC DNA]</scope>
    <source>
        <strain evidence="1 2">DSM 2895</strain>
    </source>
</reference>
<dbReference type="SUPFAM" id="SSF57938">
    <property type="entry name" value="DnaJ/Hsp40 cysteine-rich domain"/>
    <property type="match status" value="1"/>
</dbReference>
<dbReference type="Proteomes" id="UP000182836">
    <property type="component" value="Unassembled WGS sequence"/>
</dbReference>
<sequence>MDTKEQTCSLCEGKGRTGGHECPSCGGKGYIDVIDCEKQIDPIWDKLKLSDEPEF</sequence>
<evidence type="ECO:0000313" key="1">
    <source>
        <dbReference type="EMBL" id="SDJ77844.1"/>
    </source>
</evidence>
<accession>A0A1G8WHL9</accession>